<name>A0A0R1V4S7_9LACO</name>
<feature type="transmembrane region" description="Helical" evidence="1">
    <location>
        <begin position="258"/>
        <end position="286"/>
    </location>
</feature>
<accession>A0A0R1V4S7</accession>
<feature type="transmembrane region" description="Helical" evidence="1">
    <location>
        <begin position="225"/>
        <end position="252"/>
    </location>
</feature>
<dbReference type="PATRIC" id="fig|1423749.3.peg.1192"/>
<organism evidence="2 3">
    <name type="scientific">Limosilactobacillus gastricus DSM 16045</name>
    <dbReference type="NCBI Taxonomy" id="1423749"/>
    <lineage>
        <taxon>Bacteria</taxon>
        <taxon>Bacillati</taxon>
        <taxon>Bacillota</taxon>
        <taxon>Bacilli</taxon>
        <taxon>Lactobacillales</taxon>
        <taxon>Lactobacillaceae</taxon>
        <taxon>Limosilactobacillus</taxon>
    </lineage>
</organism>
<dbReference type="AlphaFoldDB" id="A0A0R1V4S7"/>
<keyword evidence="1" id="KW-1133">Transmembrane helix</keyword>
<evidence type="ECO:0000313" key="2">
    <source>
        <dbReference type="EMBL" id="KRM00602.1"/>
    </source>
</evidence>
<feature type="transmembrane region" description="Helical" evidence="1">
    <location>
        <begin position="64"/>
        <end position="83"/>
    </location>
</feature>
<sequence>MSNLNHVSVKGFYGQLKTLLKNKQYWSAVWPAALFTIIFGLLYIVTAGIGLSFLGTVFTFITQYMMYIMYGLISPIYILMYLIPSVVGFVAAFFVLYWYTFILVSFMYSYQDVLREESDHVTVATIWKHFRHLRKNQILRISLYQQLFTFLWILPFEIINLIWGSNAYISGAMNVLILLVALWKTLQYAQSYFLYREKQPAFVGQSMRHALTGSKRYMYGLKFNYLWIELLYGCLPVAVWSAIFGGLAYYGAYTATDVWLYLGLVLVALGILFYLPTLLTIPAVYFETSKKTIKVDTLFEETFTPVEILAGQAFKEDYQAPKSENKKRFKLSFKRKQK</sequence>
<dbReference type="EMBL" id="AZFN01000030">
    <property type="protein sequence ID" value="KRM00602.1"/>
    <property type="molecule type" value="Genomic_DNA"/>
</dbReference>
<reference evidence="2 3" key="1">
    <citation type="journal article" date="2015" name="Genome Announc.">
        <title>Expanding the biotechnology potential of lactobacilli through comparative genomics of 213 strains and associated genera.</title>
        <authorList>
            <person name="Sun Z."/>
            <person name="Harris H.M."/>
            <person name="McCann A."/>
            <person name="Guo C."/>
            <person name="Argimon S."/>
            <person name="Zhang W."/>
            <person name="Yang X."/>
            <person name="Jeffery I.B."/>
            <person name="Cooney J.C."/>
            <person name="Kagawa T.F."/>
            <person name="Liu W."/>
            <person name="Song Y."/>
            <person name="Salvetti E."/>
            <person name="Wrobel A."/>
            <person name="Rasinkangas P."/>
            <person name="Parkhill J."/>
            <person name="Rea M.C."/>
            <person name="O'Sullivan O."/>
            <person name="Ritari J."/>
            <person name="Douillard F.P."/>
            <person name="Paul Ross R."/>
            <person name="Yang R."/>
            <person name="Briner A.E."/>
            <person name="Felis G.E."/>
            <person name="de Vos W.M."/>
            <person name="Barrangou R."/>
            <person name="Klaenhammer T.R."/>
            <person name="Caufield P.W."/>
            <person name="Cui Y."/>
            <person name="Zhang H."/>
            <person name="O'Toole P.W."/>
        </authorList>
    </citation>
    <scope>NUCLEOTIDE SEQUENCE [LARGE SCALE GENOMIC DNA]</scope>
    <source>
        <strain evidence="2 3">DSM 16045</strain>
    </source>
</reference>
<feature type="transmembrane region" description="Helical" evidence="1">
    <location>
        <begin position="168"/>
        <end position="186"/>
    </location>
</feature>
<feature type="transmembrane region" description="Helical" evidence="1">
    <location>
        <begin position="28"/>
        <end position="57"/>
    </location>
</feature>
<comment type="caution">
    <text evidence="2">The sequence shown here is derived from an EMBL/GenBank/DDBJ whole genome shotgun (WGS) entry which is preliminary data.</text>
</comment>
<keyword evidence="1" id="KW-0812">Transmembrane</keyword>
<keyword evidence="1" id="KW-0472">Membrane</keyword>
<evidence type="ECO:0000256" key="1">
    <source>
        <dbReference type="SAM" id="Phobius"/>
    </source>
</evidence>
<protein>
    <submittedName>
        <fullName evidence="2">Uncharacterized protein</fullName>
    </submittedName>
</protein>
<gene>
    <name evidence="2" type="ORF">FC60_GL001169</name>
</gene>
<keyword evidence="3" id="KW-1185">Reference proteome</keyword>
<evidence type="ECO:0000313" key="3">
    <source>
        <dbReference type="Proteomes" id="UP000051739"/>
    </source>
</evidence>
<dbReference type="RefSeq" id="WP_056937950.1">
    <property type="nucleotide sequence ID" value="NZ_AZFN01000030.1"/>
</dbReference>
<feature type="transmembrane region" description="Helical" evidence="1">
    <location>
        <begin position="89"/>
        <end position="110"/>
    </location>
</feature>
<proteinExistence type="predicted"/>
<dbReference type="Proteomes" id="UP000051739">
    <property type="component" value="Unassembled WGS sequence"/>
</dbReference>